<sequence length="153" mass="15100">MTGRQRSGPPSTPGGADAAMVELFPHCGPATVAVQLEVQCSSATPSWATATFGRAAAAGIIRGTRGASSSGYRTTSLTTKHGIASPPAQNSSAGLTATPATVGATCTAAPSTLPHRRIDTCRPSTMATHTVAGAFGTTAALEKVPAKAAAPPS</sequence>
<keyword evidence="2" id="KW-1185">Reference proteome</keyword>
<name>A0ACC3BRU9_PYRYE</name>
<protein>
    <submittedName>
        <fullName evidence="1">Uncharacterized protein</fullName>
    </submittedName>
</protein>
<gene>
    <name evidence="1" type="ORF">I4F81_003303</name>
</gene>
<dbReference type="Proteomes" id="UP000798662">
    <property type="component" value="Chromosome 1"/>
</dbReference>
<evidence type="ECO:0000313" key="1">
    <source>
        <dbReference type="EMBL" id="KAK1860715.1"/>
    </source>
</evidence>
<proteinExistence type="predicted"/>
<reference evidence="1" key="1">
    <citation type="submission" date="2019-11" db="EMBL/GenBank/DDBJ databases">
        <title>Nori genome reveals adaptations in red seaweeds to the harsh intertidal environment.</title>
        <authorList>
            <person name="Wang D."/>
            <person name="Mao Y."/>
        </authorList>
    </citation>
    <scope>NUCLEOTIDE SEQUENCE</scope>
    <source>
        <tissue evidence="1">Gametophyte</tissue>
    </source>
</reference>
<organism evidence="1 2">
    <name type="scientific">Pyropia yezoensis</name>
    <name type="common">Susabi-nori</name>
    <name type="synonym">Porphyra yezoensis</name>
    <dbReference type="NCBI Taxonomy" id="2788"/>
    <lineage>
        <taxon>Eukaryota</taxon>
        <taxon>Rhodophyta</taxon>
        <taxon>Bangiophyceae</taxon>
        <taxon>Bangiales</taxon>
        <taxon>Bangiaceae</taxon>
        <taxon>Pyropia</taxon>
    </lineage>
</organism>
<accession>A0ACC3BRU9</accession>
<dbReference type="EMBL" id="CM020618">
    <property type="protein sequence ID" value="KAK1860715.1"/>
    <property type="molecule type" value="Genomic_DNA"/>
</dbReference>
<comment type="caution">
    <text evidence="1">The sequence shown here is derived from an EMBL/GenBank/DDBJ whole genome shotgun (WGS) entry which is preliminary data.</text>
</comment>
<evidence type="ECO:0000313" key="2">
    <source>
        <dbReference type="Proteomes" id="UP000798662"/>
    </source>
</evidence>